<accession>A0A2I0WNB1</accession>
<evidence type="ECO:0000313" key="2">
    <source>
        <dbReference type="Proteomes" id="UP000233837"/>
    </source>
</evidence>
<sequence length="211" mass="24046">MVAYWIRGSNIPKTILKAIAKVSSKFLYHGDTNSKRMHLMSWSSTTKPFSKGGLGIASLHVLKSAFNCRIILRMYNNKNPLSSRLKSRHTSPWKPCNSFSSGFWKSVYSTAILFKRNFYFQIAPDSPIDCYWDHWVLSESFSSLFPGQTHPLSCGSGCNLGNWILNGSWSLPPFLSPSIKDTIYAIPITHNCPYHITWDNNENASFKDFYN</sequence>
<dbReference type="EMBL" id="KZ502537">
    <property type="protein sequence ID" value="PKU77133.1"/>
    <property type="molecule type" value="Genomic_DNA"/>
</dbReference>
<keyword evidence="2" id="KW-1185">Reference proteome</keyword>
<evidence type="ECO:0000313" key="1">
    <source>
        <dbReference type="EMBL" id="PKU77133.1"/>
    </source>
</evidence>
<name>A0A2I0WNB1_9ASPA</name>
<proteinExistence type="predicted"/>
<organism evidence="1 2">
    <name type="scientific">Dendrobium catenatum</name>
    <dbReference type="NCBI Taxonomy" id="906689"/>
    <lineage>
        <taxon>Eukaryota</taxon>
        <taxon>Viridiplantae</taxon>
        <taxon>Streptophyta</taxon>
        <taxon>Embryophyta</taxon>
        <taxon>Tracheophyta</taxon>
        <taxon>Spermatophyta</taxon>
        <taxon>Magnoliopsida</taxon>
        <taxon>Liliopsida</taxon>
        <taxon>Asparagales</taxon>
        <taxon>Orchidaceae</taxon>
        <taxon>Epidendroideae</taxon>
        <taxon>Malaxideae</taxon>
        <taxon>Dendrobiinae</taxon>
        <taxon>Dendrobium</taxon>
    </lineage>
</organism>
<gene>
    <name evidence="1" type="ORF">MA16_Dca001739</name>
</gene>
<protein>
    <submittedName>
        <fullName evidence="1">Ribonuclease H protein</fullName>
    </submittedName>
</protein>
<reference evidence="1 2" key="2">
    <citation type="journal article" date="2017" name="Nature">
        <title>The Apostasia genome and the evolution of orchids.</title>
        <authorList>
            <person name="Zhang G.Q."/>
            <person name="Liu K.W."/>
            <person name="Li Z."/>
            <person name="Lohaus R."/>
            <person name="Hsiao Y.Y."/>
            <person name="Niu S.C."/>
            <person name="Wang J.Y."/>
            <person name="Lin Y.C."/>
            <person name="Xu Q."/>
            <person name="Chen L.J."/>
            <person name="Yoshida K."/>
            <person name="Fujiwara S."/>
            <person name="Wang Z.W."/>
            <person name="Zhang Y.Q."/>
            <person name="Mitsuda N."/>
            <person name="Wang M."/>
            <person name="Liu G.H."/>
            <person name="Pecoraro L."/>
            <person name="Huang H.X."/>
            <person name="Xiao X.J."/>
            <person name="Lin M."/>
            <person name="Wu X.Y."/>
            <person name="Wu W.L."/>
            <person name="Chen Y.Y."/>
            <person name="Chang S.B."/>
            <person name="Sakamoto S."/>
            <person name="Ohme-Takagi M."/>
            <person name="Yagi M."/>
            <person name="Zeng S.J."/>
            <person name="Shen C.Y."/>
            <person name="Yeh C.M."/>
            <person name="Luo Y.B."/>
            <person name="Tsai W.C."/>
            <person name="Van de Peer Y."/>
            <person name="Liu Z.J."/>
        </authorList>
    </citation>
    <scope>NUCLEOTIDE SEQUENCE [LARGE SCALE GENOMIC DNA]</scope>
    <source>
        <tissue evidence="1">The whole plant</tissue>
    </source>
</reference>
<dbReference type="Proteomes" id="UP000233837">
    <property type="component" value="Unassembled WGS sequence"/>
</dbReference>
<reference evidence="1 2" key="1">
    <citation type="journal article" date="2016" name="Sci. Rep.">
        <title>The Dendrobium catenatum Lindl. genome sequence provides insights into polysaccharide synthase, floral development and adaptive evolution.</title>
        <authorList>
            <person name="Zhang G.Q."/>
            <person name="Xu Q."/>
            <person name="Bian C."/>
            <person name="Tsai W.C."/>
            <person name="Yeh C.M."/>
            <person name="Liu K.W."/>
            <person name="Yoshida K."/>
            <person name="Zhang L.S."/>
            <person name="Chang S.B."/>
            <person name="Chen F."/>
            <person name="Shi Y."/>
            <person name="Su Y.Y."/>
            <person name="Zhang Y.Q."/>
            <person name="Chen L.J."/>
            <person name="Yin Y."/>
            <person name="Lin M."/>
            <person name="Huang H."/>
            <person name="Deng H."/>
            <person name="Wang Z.W."/>
            <person name="Zhu S.L."/>
            <person name="Zhao X."/>
            <person name="Deng C."/>
            <person name="Niu S.C."/>
            <person name="Huang J."/>
            <person name="Wang M."/>
            <person name="Liu G.H."/>
            <person name="Yang H.J."/>
            <person name="Xiao X.J."/>
            <person name="Hsiao Y.Y."/>
            <person name="Wu W.L."/>
            <person name="Chen Y.Y."/>
            <person name="Mitsuda N."/>
            <person name="Ohme-Takagi M."/>
            <person name="Luo Y.B."/>
            <person name="Van de Peer Y."/>
            <person name="Liu Z.J."/>
        </authorList>
    </citation>
    <scope>NUCLEOTIDE SEQUENCE [LARGE SCALE GENOMIC DNA]</scope>
    <source>
        <tissue evidence="1">The whole plant</tissue>
    </source>
</reference>
<dbReference type="AlphaFoldDB" id="A0A2I0WNB1"/>